<protein>
    <submittedName>
        <fullName evidence="1 4">Uncharacterized protein</fullName>
    </submittedName>
</protein>
<name>A0A0N4UMC5_DRAME</name>
<reference evidence="4" key="1">
    <citation type="submission" date="2017-02" db="UniProtKB">
        <authorList>
            <consortium name="WormBaseParasite"/>
        </authorList>
    </citation>
    <scope>IDENTIFICATION</scope>
</reference>
<dbReference type="AlphaFoldDB" id="A0A0N4UMC5"/>
<keyword evidence="3" id="KW-1185">Reference proteome</keyword>
<sequence>MRNYFLKQAPYRRKILHSKDKVIPIQNILVPEVFCSILVKFGQISAGHWICNPYSLPYECLIASIRLENRPDFNFYREIEEWYYNAATILKTKENIYDANYHEIIEFLGLLRLKLVVRVEEKICTTKTIVKDKDLSKPKINESFKCFTASFVKI</sequence>
<accession>A0A0N4UMC5</accession>
<evidence type="ECO:0000313" key="1">
    <source>
        <dbReference type="EMBL" id="VDN52822.1"/>
    </source>
</evidence>
<dbReference type="Proteomes" id="UP000274756">
    <property type="component" value="Unassembled WGS sequence"/>
</dbReference>
<dbReference type="Proteomes" id="UP000038040">
    <property type="component" value="Unplaced"/>
</dbReference>
<organism evidence="2 4">
    <name type="scientific">Dracunculus medinensis</name>
    <name type="common">Guinea worm</name>
    <dbReference type="NCBI Taxonomy" id="318479"/>
    <lineage>
        <taxon>Eukaryota</taxon>
        <taxon>Metazoa</taxon>
        <taxon>Ecdysozoa</taxon>
        <taxon>Nematoda</taxon>
        <taxon>Chromadorea</taxon>
        <taxon>Rhabditida</taxon>
        <taxon>Spirurina</taxon>
        <taxon>Dracunculoidea</taxon>
        <taxon>Dracunculidae</taxon>
        <taxon>Dracunculus</taxon>
    </lineage>
</organism>
<dbReference type="EMBL" id="UYYG01000081">
    <property type="protein sequence ID" value="VDN52822.1"/>
    <property type="molecule type" value="Genomic_DNA"/>
</dbReference>
<evidence type="ECO:0000313" key="3">
    <source>
        <dbReference type="Proteomes" id="UP000274756"/>
    </source>
</evidence>
<dbReference type="WBParaSite" id="DME_0000899201-mRNA-1">
    <property type="protein sequence ID" value="DME_0000899201-mRNA-1"/>
    <property type="gene ID" value="DME_0000899201"/>
</dbReference>
<proteinExistence type="predicted"/>
<gene>
    <name evidence="1" type="ORF">DME_LOCUS2795</name>
</gene>
<evidence type="ECO:0000313" key="2">
    <source>
        <dbReference type="Proteomes" id="UP000038040"/>
    </source>
</evidence>
<dbReference type="OrthoDB" id="10006218at2759"/>
<evidence type="ECO:0000313" key="4">
    <source>
        <dbReference type="WBParaSite" id="DME_0000899201-mRNA-1"/>
    </source>
</evidence>
<reference evidence="1 3" key="2">
    <citation type="submission" date="2018-11" db="EMBL/GenBank/DDBJ databases">
        <authorList>
            <consortium name="Pathogen Informatics"/>
        </authorList>
    </citation>
    <scope>NUCLEOTIDE SEQUENCE [LARGE SCALE GENOMIC DNA]</scope>
</reference>